<protein>
    <recommendedName>
        <fullName evidence="4">Two-component-system connector protein YcgZ</fullName>
    </recommendedName>
</protein>
<reference evidence="2" key="2">
    <citation type="submission" date="2020-10" db="EMBL/GenBank/DDBJ databases">
        <authorList>
            <consortium name="NCBI Pathogen Detection Project"/>
        </authorList>
    </citation>
    <scope>NUCLEOTIDE SEQUENCE</scope>
    <source>
        <strain evidence="2">CAVp300</strain>
    </source>
</reference>
<name>A0A9P3WI03_KLUIN</name>
<reference evidence="2" key="1">
    <citation type="journal article" date="2018" name="Genome Biol.">
        <title>SKESA: strategic k-mer extension for scrupulous assemblies.</title>
        <authorList>
            <person name="Souvorov A."/>
            <person name="Agarwala R."/>
            <person name="Lipman D.J."/>
        </authorList>
    </citation>
    <scope>NUCLEOTIDE SEQUENCE</scope>
    <source>
        <strain evidence="2">CAVp300</strain>
    </source>
</reference>
<feature type="region of interest" description="Disordered" evidence="1">
    <location>
        <begin position="1"/>
        <end position="20"/>
    </location>
</feature>
<evidence type="ECO:0000313" key="2">
    <source>
        <dbReference type="EMBL" id="HAT3583661.1"/>
    </source>
</evidence>
<organism evidence="2 3">
    <name type="scientific">Kluyvera intermedia</name>
    <name type="common">Enterobacter intermedius</name>
    <dbReference type="NCBI Taxonomy" id="61648"/>
    <lineage>
        <taxon>Bacteria</taxon>
        <taxon>Pseudomonadati</taxon>
        <taxon>Pseudomonadota</taxon>
        <taxon>Gammaproteobacteria</taxon>
        <taxon>Enterobacterales</taxon>
        <taxon>Enterobacteriaceae</taxon>
        <taxon>Kluyvera</taxon>
    </lineage>
</organism>
<evidence type="ECO:0008006" key="4">
    <source>
        <dbReference type="Google" id="ProtNLM"/>
    </source>
</evidence>
<gene>
    <name evidence="2" type="ORF">I8531_004009</name>
</gene>
<accession>A0A9P3WI03</accession>
<evidence type="ECO:0000256" key="1">
    <source>
        <dbReference type="SAM" id="MobiDB-lite"/>
    </source>
</evidence>
<evidence type="ECO:0000313" key="3">
    <source>
        <dbReference type="Proteomes" id="UP000867740"/>
    </source>
</evidence>
<feature type="compositionally biased region" description="Polar residues" evidence="1">
    <location>
        <begin position="1"/>
        <end position="15"/>
    </location>
</feature>
<dbReference type="AlphaFoldDB" id="A0A9P3WI03"/>
<proteinExistence type="predicted"/>
<dbReference type="EMBL" id="DACSUM010000039">
    <property type="protein sequence ID" value="HAT3583661.1"/>
    <property type="molecule type" value="Genomic_DNA"/>
</dbReference>
<comment type="caution">
    <text evidence="2">The sequence shown here is derived from an EMBL/GenBank/DDBJ whole genome shotgun (WGS) entry which is preliminary data.</text>
</comment>
<dbReference type="RefSeq" id="WP_047372740.1">
    <property type="nucleotide sequence ID" value="NZ_CABMNU010000005.1"/>
</dbReference>
<dbReference type="Proteomes" id="UP000867740">
    <property type="component" value="Unassembled WGS sequence"/>
</dbReference>
<sequence>MNNSRSDGPQETEGASGNEKLSLEQTLSAIVIQMLREGRYITRHSLCIAVAGCIEKNTRTELEAHYADILRVLLRRETE</sequence>